<organism evidence="2 3">
    <name type="scientific">Aquimarina brevivitae</name>
    <dbReference type="NCBI Taxonomy" id="323412"/>
    <lineage>
        <taxon>Bacteria</taxon>
        <taxon>Pseudomonadati</taxon>
        <taxon>Bacteroidota</taxon>
        <taxon>Flavobacteriia</taxon>
        <taxon>Flavobacteriales</taxon>
        <taxon>Flavobacteriaceae</taxon>
        <taxon>Aquimarina</taxon>
    </lineage>
</organism>
<feature type="chain" id="PRO_5020751152" evidence="1">
    <location>
        <begin position="21"/>
        <end position="124"/>
    </location>
</feature>
<reference evidence="2 3" key="1">
    <citation type="submission" date="2019-02" db="EMBL/GenBank/DDBJ databases">
        <title>Genomic Encyclopedia of Type Strains, Phase IV (KMG-IV): sequencing the most valuable type-strain genomes for metagenomic binning, comparative biology and taxonomic classification.</title>
        <authorList>
            <person name="Goeker M."/>
        </authorList>
    </citation>
    <scope>NUCLEOTIDE SEQUENCE [LARGE SCALE GENOMIC DNA]</scope>
    <source>
        <strain evidence="2 3">DSM 17196</strain>
    </source>
</reference>
<proteinExistence type="predicted"/>
<evidence type="ECO:0000256" key="1">
    <source>
        <dbReference type="SAM" id="SignalP"/>
    </source>
</evidence>
<protein>
    <submittedName>
        <fullName evidence="2">Uncharacterized protein</fullName>
    </submittedName>
</protein>
<sequence>MNYKLAFTAILSIITIQCYAQDYSSNTESIRVLDDKIEDGEFNVDKNISTATLTLTSSHSSTNKRSNEEDHIISDKEWKKIMKKMKRSRKKVKNNEEYVQLYKTIDTVYVSSKRPSEQIQLSGW</sequence>
<keyword evidence="1" id="KW-0732">Signal</keyword>
<comment type="caution">
    <text evidence="2">The sequence shown here is derived from an EMBL/GenBank/DDBJ whole genome shotgun (WGS) entry which is preliminary data.</text>
</comment>
<dbReference type="EMBL" id="SGXE01000004">
    <property type="protein sequence ID" value="RZS92248.1"/>
    <property type="molecule type" value="Genomic_DNA"/>
</dbReference>
<dbReference type="Proteomes" id="UP000292262">
    <property type="component" value="Unassembled WGS sequence"/>
</dbReference>
<evidence type="ECO:0000313" key="2">
    <source>
        <dbReference type="EMBL" id="RZS92248.1"/>
    </source>
</evidence>
<evidence type="ECO:0000313" key="3">
    <source>
        <dbReference type="Proteomes" id="UP000292262"/>
    </source>
</evidence>
<keyword evidence="3" id="KW-1185">Reference proteome</keyword>
<gene>
    <name evidence="2" type="ORF">EV197_2884</name>
</gene>
<dbReference type="AlphaFoldDB" id="A0A4Q7NZ30"/>
<name>A0A4Q7NZ30_9FLAO</name>
<feature type="signal peptide" evidence="1">
    <location>
        <begin position="1"/>
        <end position="20"/>
    </location>
</feature>
<accession>A0A4Q7NZ30</accession>
<dbReference type="RefSeq" id="WP_130287411.1">
    <property type="nucleotide sequence ID" value="NZ_SGXE01000004.1"/>
</dbReference>